<dbReference type="Pfam" id="PF07238">
    <property type="entry name" value="PilZ"/>
    <property type="match status" value="1"/>
</dbReference>
<organism evidence="3 4">
    <name type="scientific">Paracerasibacillus soli</name>
    <dbReference type="NCBI Taxonomy" id="480284"/>
    <lineage>
        <taxon>Bacteria</taxon>
        <taxon>Bacillati</taxon>
        <taxon>Bacillota</taxon>
        <taxon>Bacilli</taxon>
        <taxon>Bacillales</taxon>
        <taxon>Bacillaceae</taxon>
        <taxon>Paracerasibacillus</taxon>
    </lineage>
</organism>
<feature type="domain" description="PilZ" evidence="1">
    <location>
        <begin position="97"/>
        <end position="206"/>
    </location>
</feature>
<proteinExistence type="predicted"/>
<sequence>MKIGQLLTIKEVGKESETTYHSKLIDVDEQFVFISHPINIKTKKSTFFPRETEIIASFVDEQDVVFQFASKVIKPVKIPIPVIAIKKPTNEDIHRIQRRNFMRIETAVDVAIHSKNKQFSPFTTITRDISGGGLSVIVPQGVDLKEDELLDLWLVLESDQGEHQYLNLLGHVVRIHYEQKARMVASIKFENISKLNQELLIKFCFQKEREARRKGLYS</sequence>
<dbReference type="Proteomes" id="UP001275315">
    <property type="component" value="Unassembled WGS sequence"/>
</dbReference>
<keyword evidence="4" id="KW-1185">Reference proteome</keyword>
<dbReference type="EMBL" id="JAWDIQ010000001">
    <property type="protein sequence ID" value="MDY0408328.1"/>
    <property type="molecule type" value="Genomic_DNA"/>
</dbReference>
<dbReference type="InterPro" id="IPR009926">
    <property type="entry name" value="T3SS_YcgR_PilZN"/>
</dbReference>
<gene>
    <name evidence="3" type="ORF">RWD45_06850</name>
</gene>
<accession>A0ABU5CPP7</accession>
<dbReference type="SUPFAM" id="SSF141371">
    <property type="entry name" value="PilZ domain-like"/>
    <property type="match status" value="1"/>
</dbReference>
<dbReference type="Pfam" id="PF12945">
    <property type="entry name" value="PilZNR"/>
    <property type="match status" value="1"/>
</dbReference>
<reference evidence="3 4" key="1">
    <citation type="submission" date="2023-10" db="EMBL/GenBank/DDBJ databases">
        <title>Virgibacillus soli CC-YMP-6 genome.</title>
        <authorList>
            <person name="Miliotis G."/>
            <person name="Sengupta P."/>
            <person name="Hameed A."/>
            <person name="Chuvochina M."/>
            <person name="Mcdonagh F."/>
            <person name="Simpson A.C."/>
            <person name="Singh N.K."/>
            <person name="Rekha P.D."/>
            <person name="Raman K."/>
            <person name="Hugenholtz P."/>
            <person name="Venkateswaran K."/>
        </authorList>
    </citation>
    <scope>NUCLEOTIDE SEQUENCE [LARGE SCALE GENOMIC DNA]</scope>
    <source>
        <strain evidence="3 4">CC-YMP-6</strain>
    </source>
</reference>
<name>A0ABU5CPP7_9BACI</name>
<evidence type="ECO:0000313" key="4">
    <source>
        <dbReference type="Proteomes" id="UP001275315"/>
    </source>
</evidence>
<comment type="caution">
    <text evidence="3">The sequence shown here is derived from an EMBL/GenBank/DDBJ whole genome shotgun (WGS) entry which is preliminary data.</text>
</comment>
<evidence type="ECO:0000259" key="2">
    <source>
        <dbReference type="Pfam" id="PF12945"/>
    </source>
</evidence>
<evidence type="ECO:0000259" key="1">
    <source>
        <dbReference type="Pfam" id="PF07238"/>
    </source>
</evidence>
<protein>
    <submittedName>
        <fullName evidence="3">PilZ domain-containing protein</fullName>
    </submittedName>
</protein>
<feature type="domain" description="Type III secretion system flagellar brake protein YcgR PilZN" evidence="2">
    <location>
        <begin position="2"/>
        <end position="88"/>
    </location>
</feature>
<dbReference type="InterPro" id="IPR009875">
    <property type="entry name" value="PilZ_domain"/>
</dbReference>
<dbReference type="Gene3D" id="2.40.10.220">
    <property type="entry name" value="predicted glycosyltransferase like domains"/>
    <property type="match status" value="1"/>
</dbReference>
<dbReference type="RefSeq" id="WP_320379073.1">
    <property type="nucleotide sequence ID" value="NZ_JAWDIQ010000001.1"/>
</dbReference>
<evidence type="ECO:0000313" key="3">
    <source>
        <dbReference type="EMBL" id="MDY0408328.1"/>
    </source>
</evidence>